<evidence type="ECO:0000313" key="3">
    <source>
        <dbReference type="Proteomes" id="UP000182062"/>
    </source>
</evidence>
<reference evidence="2 3" key="1">
    <citation type="submission" date="2016-09" db="EMBL/GenBank/DDBJ databases">
        <title>Bacillus aquimaris SAMM genome sequence reveals colonization and biosurfactant production capacities.</title>
        <authorList>
            <person name="Waghmode S.R."/>
            <person name="Suryavanshi M.V."/>
        </authorList>
    </citation>
    <scope>NUCLEOTIDE SEQUENCE [LARGE SCALE GENOMIC DNA]</scope>
    <source>
        <strain evidence="2 3">SAMM</strain>
    </source>
</reference>
<dbReference type="OrthoDB" id="1954015at2"/>
<dbReference type="RefSeq" id="WP_071618397.1">
    <property type="nucleotide sequence ID" value="NZ_MINN01000081.1"/>
</dbReference>
<comment type="caution">
    <text evidence="2">The sequence shown here is derived from an EMBL/GenBank/DDBJ whole genome shotgun (WGS) entry which is preliminary data.</text>
</comment>
<sequence>MNYIVILCLGLPILTMAYGINQNFHVFLTGGPATFTNFIVTIVYFVIWIMCLGIAFKAKNKLLMRIYTMAWVLTLVIALLTAYINFSDTQLYFGLAIPLAALFLTPWVGLNYLADSFSFTSTVVAIISLIMIASIFKKANW</sequence>
<gene>
    <name evidence="2" type="ORF">BHE18_15675</name>
</gene>
<keyword evidence="1" id="KW-0812">Transmembrane</keyword>
<feature type="transmembrane region" description="Helical" evidence="1">
    <location>
        <begin position="68"/>
        <end position="86"/>
    </location>
</feature>
<evidence type="ECO:0000313" key="2">
    <source>
        <dbReference type="EMBL" id="OIU71530.1"/>
    </source>
</evidence>
<protein>
    <submittedName>
        <fullName evidence="2">Uncharacterized protein</fullName>
    </submittedName>
</protein>
<evidence type="ECO:0000256" key="1">
    <source>
        <dbReference type="SAM" id="Phobius"/>
    </source>
</evidence>
<keyword evidence="1" id="KW-1133">Transmembrane helix</keyword>
<dbReference type="Proteomes" id="UP000182062">
    <property type="component" value="Unassembled WGS sequence"/>
</dbReference>
<name>A0A1J6W1P9_9BACI</name>
<feature type="transmembrane region" description="Helical" evidence="1">
    <location>
        <begin position="92"/>
        <end position="110"/>
    </location>
</feature>
<dbReference type="AlphaFoldDB" id="A0A1J6W1P9"/>
<feature type="transmembrane region" description="Helical" evidence="1">
    <location>
        <begin position="35"/>
        <end position="56"/>
    </location>
</feature>
<keyword evidence="1" id="KW-0472">Membrane</keyword>
<dbReference type="EMBL" id="MINN01000081">
    <property type="protein sequence ID" value="OIU71530.1"/>
    <property type="molecule type" value="Genomic_DNA"/>
</dbReference>
<feature type="transmembrane region" description="Helical" evidence="1">
    <location>
        <begin position="117"/>
        <end position="136"/>
    </location>
</feature>
<keyword evidence="3" id="KW-1185">Reference proteome</keyword>
<organism evidence="2 3">
    <name type="scientific">Rossellomorea aquimaris</name>
    <dbReference type="NCBI Taxonomy" id="189382"/>
    <lineage>
        <taxon>Bacteria</taxon>
        <taxon>Bacillati</taxon>
        <taxon>Bacillota</taxon>
        <taxon>Bacilli</taxon>
        <taxon>Bacillales</taxon>
        <taxon>Bacillaceae</taxon>
        <taxon>Rossellomorea</taxon>
    </lineage>
</organism>
<proteinExistence type="predicted"/>
<accession>A0A1J6W1P9</accession>